<dbReference type="EMBL" id="JAAEDL010000015">
    <property type="protein sequence ID" value="MBR0682030.1"/>
    <property type="molecule type" value="Genomic_DNA"/>
</dbReference>
<sequence length="110" mass="11561">MAVGPAPVAVMVFDDPAVVAAALRDVAVEYLSLAPGPFAARLTSVDLGAMRFQDALDDAHIGRGAVAPDRMLMLFAPEELPPRTLLNGHAMASAEAMVLGPSTEFFARVR</sequence>
<dbReference type="AlphaFoldDB" id="A0A9X9XE94"/>
<gene>
    <name evidence="1" type="ORF">GXW74_16160</name>
</gene>
<name>A0A9X9XE94_9PROT</name>
<keyword evidence="2" id="KW-1185">Reference proteome</keyword>
<dbReference type="Proteomes" id="UP001138709">
    <property type="component" value="Unassembled WGS sequence"/>
</dbReference>
<reference evidence="1" key="1">
    <citation type="submission" date="2020-01" db="EMBL/GenBank/DDBJ databases">
        <authorList>
            <person name="Rat A."/>
        </authorList>
    </citation>
    <scope>NUCLEOTIDE SEQUENCE</scope>
    <source>
        <strain evidence="1">LMG 31228</strain>
    </source>
</reference>
<accession>A0A9X9XE94</accession>
<protein>
    <submittedName>
        <fullName evidence="1">Uncharacterized protein</fullName>
    </submittedName>
</protein>
<proteinExistence type="predicted"/>
<comment type="caution">
    <text evidence="1">The sequence shown here is derived from an EMBL/GenBank/DDBJ whole genome shotgun (WGS) entry which is preliminary data.</text>
</comment>
<dbReference type="RefSeq" id="WP_211847559.1">
    <property type="nucleotide sequence ID" value="NZ_JAAEDL010000015.1"/>
</dbReference>
<organism evidence="1 2">
    <name type="scientific">Neoroseomonas eburnea</name>
    <dbReference type="NCBI Taxonomy" id="1346889"/>
    <lineage>
        <taxon>Bacteria</taxon>
        <taxon>Pseudomonadati</taxon>
        <taxon>Pseudomonadota</taxon>
        <taxon>Alphaproteobacteria</taxon>
        <taxon>Acetobacterales</taxon>
        <taxon>Acetobacteraceae</taxon>
        <taxon>Neoroseomonas</taxon>
    </lineage>
</organism>
<evidence type="ECO:0000313" key="1">
    <source>
        <dbReference type="EMBL" id="MBR0682030.1"/>
    </source>
</evidence>
<evidence type="ECO:0000313" key="2">
    <source>
        <dbReference type="Proteomes" id="UP001138709"/>
    </source>
</evidence>
<reference evidence="1" key="2">
    <citation type="journal article" date="2021" name="Syst. Appl. Microbiol.">
        <title>Roseomonas hellenica sp. nov., isolated from roots of wild-growing Alkanna tinctoria.</title>
        <authorList>
            <person name="Rat A."/>
            <person name="Naranjo H.D."/>
            <person name="Lebbe L."/>
            <person name="Cnockaert M."/>
            <person name="Krigas N."/>
            <person name="Grigoriadou K."/>
            <person name="Maloupa E."/>
            <person name="Willems A."/>
        </authorList>
    </citation>
    <scope>NUCLEOTIDE SEQUENCE</scope>
    <source>
        <strain evidence="1">LMG 31228</strain>
    </source>
</reference>